<evidence type="ECO:0000313" key="5">
    <source>
        <dbReference type="Proteomes" id="UP000242450"/>
    </source>
</evidence>
<dbReference type="CDD" id="cd01100">
    <property type="entry name" value="APPLE_Factor_XI_like"/>
    <property type="match status" value="1"/>
</dbReference>
<organism evidence="4 5">
    <name type="scientific">Cervus elaphus hippelaphus</name>
    <name type="common">European red deer</name>
    <dbReference type="NCBI Taxonomy" id="46360"/>
    <lineage>
        <taxon>Eukaryota</taxon>
        <taxon>Metazoa</taxon>
        <taxon>Chordata</taxon>
        <taxon>Craniata</taxon>
        <taxon>Vertebrata</taxon>
        <taxon>Euteleostomi</taxon>
        <taxon>Mammalia</taxon>
        <taxon>Eutheria</taxon>
        <taxon>Laurasiatheria</taxon>
        <taxon>Artiodactyla</taxon>
        <taxon>Ruminantia</taxon>
        <taxon>Pecora</taxon>
        <taxon>Cervidae</taxon>
        <taxon>Cervinae</taxon>
        <taxon>Cervus</taxon>
    </lineage>
</organism>
<proteinExistence type="predicted"/>
<dbReference type="InterPro" id="IPR003609">
    <property type="entry name" value="Pan_app"/>
</dbReference>
<dbReference type="PROSITE" id="PS50948">
    <property type="entry name" value="PAN"/>
    <property type="match status" value="1"/>
</dbReference>
<dbReference type="Proteomes" id="UP000242450">
    <property type="component" value="Chromosome 32"/>
</dbReference>
<gene>
    <name evidence="4" type="ORF">Celaphus_00019267</name>
</gene>
<evidence type="ECO:0000259" key="3">
    <source>
        <dbReference type="PROSITE" id="PS50948"/>
    </source>
</evidence>
<sequence length="94" mass="10643">LLLINRFGCFLKDSVTGTLPRVSRTGAISGHSLKRCGRQISACHRSIYKGIDMRGVNFNVSKVKSAEECQERCTNNIHCQFFTYATKTFFNAEY</sequence>
<dbReference type="InterPro" id="IPR000177">
    <property type="entry name" value="Apple"/>
</dbReference>
<dbReference type="SUPFAM" id="SSF57414">
    <property type="entry name" value="Hairpin loop containing domain-like"/>
    <property type="match status" value="1"/>
</dbReference>
<dbReference type="AlphaFoldDB" id="A0A212C346"/>
<evidence type="ECO:0000256" key="1">
    <source>
        <dbReference type="ARBA" id="ARBA00022737"/>
    </source>
</evidence>
<protein>
    <submittedName>
        <fullName evidence="4">KLKB1</fullName>
    </submittedName>
</protein>
<feature type="non-terminal residue" evidence="4">
    <location>
        <position position="1"/>
    </location>
</feature>
<keyword evidence="5" id="KW-1185">Reference proteome</keyword>
<accession>A0A212C346</accession>
<dbReference type="OrthoDB" id="9564171at2759"/>
<dbReference type="SMART" id="SM00223">
    <property type="entry name" value="APPLE"/>
    <property type="match status" value="1"/>
</dbReference>
<keyword evidence="1" id="KW-0677">Repeat</keyword>
<feature type="domain" description="Apple" evidence="3">
    <location>
        <begin position="43"/>
        <end position="94"/>
    </location>
</feature>
<evidence type="ECO:0000313" key="4">
    <source>
        <dbReference type="EMBL" id="OWK00390.1"/>
    </source>
</evidence>
<evidence type="ECO:0000256" key="2">
    <source>
        <dbReference type="ARBA" id="ARBA00023157"/>
    </source>
</evidence>
<feature type="non-terminal residue" evidence="4">
    <location>
        <position position="94"/>
    </location>
</feature>
<comment type="caution">
    <text evidence="4">The sequence shown here is derived from an EMBL/GenBank/DDBJ whole genome shotgun (WGS) entry which is preliminary data.</text>
</comment>
<dbReference type="EMBL" id="MKHE01000032">
    <property type="protein sequence ID" value="OWK00390.1"/>
    <property type="molecule type" value="Genomic_DNA"/>
</dbReference>
<dbReference type="Gene3D" id="3.50.4.10">
    <property type="entry name" value="Hepatocyte Growth Factor"/>
    <property type="match status" value="2"/>
</dbReference>
<dbReference type="Pfam" id="PF00024">
    <property type="entry name" value="PAN_1"/>
    <property type="match status" value="1"/>
</dbReference>
<dbReference type="GO" id="GO:0006508">
    <property type="term" value="P:proteolysis"/>
    <property type="evidence" value="ECO:0007669"/>
    <property type="project" value="InterPro"/>
</dbReference>
<dbReference type="GO" id="GO:0005576">
    <property type="term" value="C:extracellular region"/>
    <property type="evidence" value="ECO:0007669"/>
    <property type="project" value="InterPro"/>
</dbReference>
<name>A0A212C346_CEREH</name>
<reference evidence="4 5" key="1">
    <citation type="journal article" date="2018" name="Mol. Genet. Genomics">
        <title>The red deer Cervus elaphus genome CerEla1.0: sequencing, annotating, genes, and chromosomes.</title>
        <authorList>
            <person name="Bana N.A."/>
            <person name="Nyiri A."/>
            <person name="Nagy J."/>
            <person name="Frank K."/>
            <person name="Nagy T."/>
            <person name="Steger V."/>
            <person name="Schiller M."/>
            <person name="Lakatos P."/>
            <person name="Sugar L."/>
            <person name="Horn P."/>
            <person name="Barta E."/>
            <person name="Orosz L."/>
        </authorList>
    </citation>
    <scope>NUCLEOTIDE SEQUENCE [LARGE SCALE GENOMIC DNA]</scope>
    <source>
        <strain evidence="4">Hungarian</strain>
    </source>
</reference>
<keyword evidence="2" id="KW-1015">Disulfide bond</keyword>